<feature type="region of interest" description="Disordered" evidence="1">
    <location>
        <begin position="459"/>
        <end position="541"/>
    </location>
</feature>
<feature type="region of interest" description="Disordered" evidence="1">
    <location>
        <begin position="122"/>
        <end position="190"/>
    </location>
</feature>
<dbReference type="EMBL" id="BDQE01000138">
    <property type="protein sequence ID" value="GBH22870.1"/>
    <property type="molecule type" value="Genomic_RNA"/>
</dbReference>
<reference evidence="2" key="1">
    <citation type="submission" date="2017-04" db="EMBL/GenBank/DDBJ databases">
        <title>Unveiling RNA virosphere associated with marine microorganisms.</title>
        <authorList>
            <person name="Urayama S."/>
            <person name="Takaki Y."/>
            <person name="Nishi S."/>
            <person name="Yoshida Y."/>
            <person name="Deguchi S."/>
            <person name="Takai K."/>
            <person name="Nunoura T."/>
        </authorList>
    </citation>
    <scope>NUCLEOTIDE SEQUENCE</scope>
</reference>
<feature type="compositionally biased region" description="Basic residues" evidence="1">
    <location>
        <begin position="139"/>
        <end position="148"/>
    </location>
</feature>
<feature type="compositionally biased region" description="Polar residues" evidence="1">
    <location>
        <begin position="529"/>
        <end position="541"/>
    </location>
</feature>
<feature type="region of interest" description="Disordered" evidence="1">
    <location>
        <begin position="380"/>
        <end position="413"/>
    </location>
</feature>
<protein>
    <submittedName>
        <fullName evidence="2">Uncharacterized protein</fullName>
    </submittedName>
</protein>
<feature type="region of interest" description="Disordered" evidence="1">
    <location>
        <begin position="254"/>
        <end position="284"/>
    </location>
</feature>
<feature type="compositionally biased region" description="Polar residues" evidence="1">
    <location>
        <begin position="459"/>
        <end position="469"/>
    </location>
</feature>
<evidence type="ECO:0000313" key="2">
    <source>
        <dbReference type="EMBL" id="GBH22870.1"/>
    </source>
</evidence>
<feature type="compositionally biased region" description="Polar residues" evidence="1">
    <location>
        <begin position="1"/>
        <end position="59"/>
    </location>
</feature>
<name>A0A2V0RNM7_9ZZZZ</name>
<evidence type="ECO:0000256" key="1">
    <source>
        <dbReference type="SAM" id="MobiDB-lite"/>
    </source>
</evidence>
<feature type="region of interest" description="Disordered" evidence="1">
    <location>
        <begin position="1"/>
        <end position="63"/>
    </location>
</feature>
<feature type="compositionally biased region" description="Low complexity" evidence="1">
    <location>
        <begin position="170"/>
        <end position="185"/>
    </location>
</feature>
<feature type="compositionally biased region" description="Low complexity" evidence="1">
    <location>
        <begin position="122"/>
        <end position="138"/>
    </location>
</feature>
<sequence>MLSSTNSSKTRSLHSSNPPTKMQSTRCSDISLSGLSMRQSKPRSTPRTSFLTSSRTLASQPRCGPTSIPCATFAITPAQLTQIGAKPWPTSMPLPYARTTPNLRTSLPPQTLQLLASLKPASTTFLPPKSSSSTPSQTRKPKQPKRPRCSASSASSQSTRSMDPPDSTQAPRRPAARRGSASSGGMEPPSWAVPLPPLSWLLACVACVDFGTNTEPNSSNSTGCQTPSSKHAHNSETSWWDGYVNLTSYIPVTSSAPPSPPPTNDGYEMKSSSTHSQCGPSERNTRTLLTCDQSSSSSDDCYQKHTDKSVINSLKVSCPSHSPMPSVYAYITTNSDADADASLSTPLITTSRLTSSPAPQPLPCAPTTLMMQRPLQDYAASTHDGPTLRKPNPTPASPPSPPTLGSGLKDESTSLTDKNLQEFLTRRTSLATTCAKNCPTTSSSIPAGSLYSLAVKRSSQTLKPPQATTPRLEEPAKTSTLPLSKEEQEALNSAISSLLKPGRTREQSSSTPRPRLDLIYKASEPTVADQPSTLNDWRSAW</sequence>
<comment type="caution">
    <text evidence="2">The sequence shown here is derived from an EMBL/GenBank/DDBJ whole genome shotgun (WGS) entry which is preliminary data.</text>
</comment>
<feature type="compositionally biased region" description="Pro residues" evidence="1">
    <location>
        <begin position="392"/>
        <end position="402"/>
    </location>
</feature>
<proteinExistence type="predicted"/>
<accession>A0A2V0RNM7</accession>
<feature type="compositionally biased region" description="Polar residues" evidence="1">
    <location>
        <begin position="270"/>
        <end position="279"/>
    </location>
</feature>
<organism evidence="2">
    <name type="scientific">viral metagenome</name>
    <dbReference type="NCBI Taxonomy" id="1070528"/>
    <lineage>
        <taxon>unclassified sequences</taxon>
        <taxon>metagenomes</taxon>
        <taxon>organismal metagenomes</taxon>
    </lineage>
</organism>
<dbReference type="AlphaFoldDB" id="A0A2V0RNM7"/>